<evidence type="ECO:0000256" key="1">
    <source>
        <dbReference type="ARBA" id="ARBA00022741"/>
    </source>
</evidence>
<dbReference type="SUPFAM" id="SSF56059">
    <property type="entry name" value="Glutathione synthetase ATP-binding domain-like"/>
    <property type="match status" value="1"/>
</dbReference>
<comment type="similarity">
    <text evidence="4">Belongs to the rifampicin phosphotransferase family.</text>
</comment>
<evidence type="ECO:0000256" key="2">
    <source>
        <dbReference type="ARBA" id="ARBA00022840"/>
    </source>
</evidence>
<dbReference type="Gene3D" id="3.50.30.10">
    <property type="entry name" value="Phosphohistidine domain"/>
    <property type="match status" value="1"/>
</dbReference>
<gene>
    <name evidence="10" type="primary">ppsA</name>
    <name evidence="10" type="ORF">HZF24_05635</name>
</gene>
<dbReference type="InterPro" id="IPR013815">
    <property type="entry name" value="ATP_grasp_subdomain_1"/>
</dbReference>
<dbReference type="NCBIfam" id="NF041857">
    <property type="entry name" value="RIF_Ptrans_rph"/>
    <property type="match status" value="1"/>
</dbReference>
<dbReference type="EMBL" id="JACBNQ010000003">
    <property type="protein sequence ID" value="NYB73619.1"/>
    <property type="molecule type" value="Genomic_DNA"/>
</dbReference>
<dbReference type="EC" id="2.7.9.6" evidence="5"/>
<dbReference type="Gene3D" id="3.30.470.20">
    <property type="entry name" value="ATP-grasp fold, B domain"/>
    <property type="match status" value="1"/>
</dbReference>
<evidence type="ECO:0000259" key="8">
    <source>
        <dbReference type="Pfam" id="PF00391"/>
    </source>
</evidence>
<dbReference type="AlphaFoldDB" id="A0A974BI40"/>
<keyword evidence="2" id="KW-0067">ATP-binding</keyword>
<evidence type="ECO:0000256" key="5">
    <source>
        <dbReference type="ARBA" id="ARBA00066332"/>
    </source>
</evidence>
<dbReference type="InterPro" id="IPR036637">
    <property type="entry name" value="Phosphohistidine_dom_sf"/>
</dbReference>
<evidence type="ECO:0000313" key="10">
    <source>
        <dbReference type="EMBL" id="NYB73619.1"/>
    </source>
</evidence>
<keyword evidence="11" id="KW-1185">Reference proteome</keyword>
<dbReference type="PANTHER" id="PTHR43615">
    <property type="entry name" value="PHOSPHOENOLPYRUVATE SYNTHASE-RELATED"/>
    <property type="match status" value="1"/>
</dbReference>
<comment type="caution">
    <text evidence="10">The sequence shown here is derived from an EMBL/GenBank/DDBJ whole genome shotgun (WGS) entry which is preliminary data.</text>
</comment>
<organism evidence="10 11">
    <name type="scientific">Sedimentibacter hydroxybenzoicus DSM 7310</name>
    <dbReference type="NCBI Taxonomy" id="1123245"/>
    <lineage>
        <taxon>Bacteria</taxon>
        <taxon>Bacillati</taxon>
        <taxon>Bacillota</taxon>
        <taxon>Tissierellia</taxon>
        <taxon>Sedimentibacter</taxon>
    </lineage>
</organism>
<dbReference type="SUPFAM" id="SSF52009">
    <property type="entry name" value="Phosphohistidine domain"/>
    <property type="match status" value="1"/>
</dbReference>
<accession>A0A974BI40</accession>
<evidence type="ECO:0000256" key="6">
    <source>
        <dbReference type="ARBA" id="ARBA00074400"/>
    </source>
</evidence>
<sequence length="885" mass="99458">MGSYVLGFEEIDKTKLATVGGKGANLGEISRIDGIRVPEGFCVTTEAYRKIIEQTQEFDALLEQLSLLKAEDRERVSEISGKIRSAIERASIPKEIEEEVARYLIKAGDKNTYAVRSSATAEDLPTASFAGQQDTYLNIIGKESILKHISRCWASLFTDRAVVYRMQNGFDHNKVHLSVVIQKMVFPESSGIMFTADPVTSNRKVVSIDASFGLGEALVSGLVDADIYKVQEGEIVGKKISNKKLAIYSLKEGGTIEKQIEPKQQDKQTLTDEQILQLKKTGRSIEAYFGRPQDIEWCLYEGEFYIVQSRPITTLYPVPDVNDGKNHVYMSLGHQQMMTDTLKPLGMSIFRLWLNKLRATGMPPGELMVEAGGRIYIDVSHDIASPTGRKTFVKNGFGSVDVLMQKALYNLLKREDYIKSLPRGKSSMSMTGGAMGQVFSGLIQARKIERENDSRMIQNIMTNHDAKVRNLERSISEKTGVRLFDFILEDMDDTYKDIVLGGYSVGMVGFFASDWIAKNIKKCLGEDNVTDILSQSLPNNVTAEMGLELLDVADVFRQYPAVLTYLQSANDEDFFEELDKLDGGKVVSESLQNYLKKYGVRCPGEIDITRIRWAEKPTMLIPMIINNIKNFKPGSHYTIFEQKRLEAEQKEQEIISRLEKLPDGRKKAEKMKKKISVFRNFIGFREYPKYALMQHFYAYKQALKKEAAMLVQKNLIQEPEDIYYLTFGELRNVVSLNQLDYSIVEERKREYEVYEKLTPPRVMTSDGEIITGEYDTGNIPQGALIGVPVSSGVIEGRARIVLNLEDADIEEGDILVTAFTDPSWTPLFVSIKGLITEVGGMMTHGAVVAREYGLPAVVSVENATKLIKDGQKVRINGTKGYVEIL</sequence>
<dbReference type="InterPro" id="IPR002192">
    <property type="entry name" value="PPDK_AMP/ATP-bd"/>
</dbReference>
<keyword evidence="10" id="KW-0808">Transferase</keyword>
<dbReference type="GO" id="GO:0016301">
    <property type="term" value="F:kinase activity"/>
    <property type="evidence" value="ECO:0007669"/>
    <property type="project" value="InterPro"/>
</dbReference>
<dbReference type="PANTHER" id="PTHR43615:SF1">
    <property type="entry name" value="PPDK_N DOMAIN-CONTAINING PROTEIN"/>
    <property type="match status" value="1"/>
</dbReference>
<name>A0A974BI40_SEDHY</name>
<dbReference type="Gene3D" id="3.30.1490.20">
    <property type="entry name" value="ATP-grasp fold, A domain"/>
    <property type="match status" value="1"/>
</dbReference>
<feature type="domain" description="Pyruvate phosphate dikinase AMP/ATP-binding" evidence="9">
    <location>
        <begin position="18"/>
        <end position="315"/>
    </location>
</feature>
<dbReference type="Proteomes" id="UP000611629">
    <property type="component" value="Unassembled WGS sequence"/>
</dbReference>
<dbReference type="GO" id="GO:0005524">
    <property type="term" value="F:ATP binding"/>
    <property type="evidence" value="ECO:0007669"/>
    <property type="project" value="UniProtKB-KW"/>
</dbReference>
<dbReference type="InterPro" id="IPR008279">
    <property type="entry name" value="PEP-util_enz_mobile_dom"/>
</dbReference>
<evidence type="ECO:0000256" key="7">
    <source>
        <dbReference type="ARBA" id="ARBA00076136"/>
    </source>
</evidence>
<dbReference type="NCBIfam" id="NF004879">
    <property type="entry name" value="PRK06241.1-4"/>
    <property type="match status" value="1"/>
</dbReference>
<dbReference type="Pfam" id="PF01326">
    <property type="entry name" value="PPDK_N"/>
    <property type="match status" value="1"/>
</dbReference>
<keyword evidence="1" id="KW-0547">Nucleotide-binding</keyword>
<dbReference type="Pfam" id="PF00391">
    <property type="entry name" value="PEP-utilizers"/>
    <property type="match status" value="1"/>
</dbReference>
<dbReference type="FunFam" id="3.30.1490.20:FF:000010">
    <property type="entry name" value="Phosphoenolpyruvate synthase"/>
    <property type="match status" value="1"/>
</dbReference>
<dbReference type="RefSeq" id="WP_179237305.1">
    <property type="nucleotide sequence ID" value="NZ_JACBNQ010000003.1"/>
</dbReference>
<evidence type="ECO:0000259" key="9">
    <source>
        <dbReference type="Pfam" id="PF01326"/>
    </source>
</evidence>
<reference evidence="10" key="1">
    <citation type="submission" date="2020-07" db="EMBL/GenBank/DDBJ databases">
        <title>Genomic analysis of a strain of Sedimentibacter Hydroxybenzoicus DSM7310.</title>
        <authorList>
            <person name="Ma S."/>
        </authorList>
    </citation>
    <scope>NUCLEOTIDE SEQUENCE</scope>
    <source>
        <strain evidence="10">DSM 7310</strain>
    </source>
</reference>
<feature type="domain" description="PEP-utilising enzyme mobile" evidence="8">
    <location>
        <begin position="809"/>
        <end position="880"/>
    </location>
</feature>
<dbReference type="NCBIfam" id="NF004878">
    <property type="entry name" value="PRK06241.1-3"/>
    <property type="match status" value="1"/>
</dbReference>
<proteinExistence type="inferred from homology"/>
<evidence type="ECO:0000256" key="4">
    <source>
        <dbReference type="ARBA" id="ARBA00061332"/>
    </source>
</evidence>
<dbReference type="InterPro" id="IPR051549">
    <property type="entry name" value="PEP_Utilizing_Enz"/>
</dbReference>
<dbReference type="NCBIfam" id="NF004877">
    <property type="entry name" value="PRK06241.1-2"/>
    <property type="match status" value="1"/>
</dbReference>
<evidence type="ECO:0000256" key="3">
    <source>
        <dbReference type="ARBA" id="ARBA00051922"/>
    </source>
</evidence>
<dbReference type="FunFam" id="3.50.30.10:FF:000007">
    <property type="entry name" value="Phosphoenolpyruvate synthase"/>
    <property type="match status" value="1"/>
</dbReference>
<protein>
    <recommendedName>
        <fullName evidence="6">Rifampicin phosphotransferase</fullName>
        <ecNumber evidence="5">2.7.9.6</ecNumber>
    </recommendedName>
    <alternativeName>
        <fullName evidence="7">Rifampin phosphotransferase</fullName>
    </alternativeName>
</protein>
<evidence type="ECO:0000313" key="11">
    <source>
        <dbReference type="Proteomes" id="UP000611629"/>
    </source>
</evidence>
<comment type="catalytic activity">
    <reaction evidence="3">
        <text>rifampicin + ATP + H2O = 21-phosphorifampicin + AMP + phosphate + 2 H(+)</text>
        <dbReference type="Rhea" id="RHEA:56304"/>
        <dbReference type="ChEBI" id="CHEBI:15377"/>
        <dbReference type="ChEBI" id="CHEBI:15378"/>
        <dbReference type="ChEBI" id="CHEBI:30616"/>
        <dbReference type="ChEBI" id="CHEBI:43474"/>
        <dbReference type="ChEBI" id="CHEBI:71365"/>
        <dbReference type="ChEBI" id="CHEBI:140195"/>
        <dbReference type="ChEBI" id="CHEBI:456215"/>
        <dbReference type="EC" id="2.7.9.6"/>
    </reaction>
    <physiologicalReaction direction="left-to-right" evidence="3">
        <dbReference type="Rhea" id="RHEA:56305"/>
    </physiologicalReaction>
</comment>